<dbReference type="Proteomes" id="UP000027821">
    <property type="component" value="Unassembled WGS sequence"/>
</dbReference>
<proteinExistence type="predicted"/>
<evidence type="ECO:0000256" key="1">
    <source>
        <dbReference type="ARBA" id="ARBA00000085"/>
    </source>
</evidence>
<dbReference type="SUPFAM" id="SSF46689">
    <property type="entry name" value="Homeodomain-like"/>
    <property type="match status" value="1"/>
</dbReference>
<dbReference type="Gene3D" id="1.10.10.60">
    <property type="entry name" value="Homeodomain-like"/>
    <property type="match status" value="1"/>
</dbReference>
<dbReference type="PRINTS" id="PR00344">
    <property type="entry name" value="BCTRLSENSOR"/>
</dbReference>
<dbReference type="CDD" id="cd17574">
    <property type="entry name" value="REC_OmpR"/>
    <property type="match status" value="1"/>
</dbReference>
<feature type="domain" description="Histidine kinase" evidence="9">
    <location>
        <begin position="846"/>
        <end position="1065"/>
    </location>
</feature>
<keyword evidence="4" id="KW-0805">Transcription regulation</keyword>
<sequence length="1353" mass="153870">MAKAYILPLFLILYIGPFQSVHSFDGRFYFRNFNVEDGLSHQTVYAILQDRQGFMWFGTKDGLNRFDGNQFKVFKQDRSQPNALGSSTVLSLYEDEQHHIWIGTNDGVYVYDPEKESFSAFPSANEAVKVKGSILEIRQDNSGNIWMASNTEGLYKYHIHSKKLTNYRHNQHVVGTLAHGSVSSLTIDRQGTVWVGILGSGVQKFIAATESFIEYKDEREILKKNLILHLFDHGQELLIGTKSGGLKRLNKATGQIEDILTQDEKHNPLFIRNINKDLHNQIWICTERGLYLYDPLSGKYQHIQQNPNDPYSLSDNATYTSYQDREGGIWVGTYFGGINYLPNQTMQFDKYYPISGSNAISGRRVREMVEDHEGNIWIGTEDAGLNRFNPISKTFLSIPSGKGKNDINYHNIHGLVRDGNKLWVSSHSMNFKIDVLGLPELSITKLNPTDLHNPLYDSDIFSLYKDSKGLIWIGTISGIYKADPITYKFQKVESLGIPFTYDIIEDQEGWMWFATTNNGLYKYNPTTGESVNYRHQINDPNSLPDHAIICLSLDHQGKLWIGTEGGGLAAFDPQIDGFSILTTSGGLPSNVVYKILEDDLHHLWLSTSNGLVQYQPLNGHIKVFHKSTGLLTDQFNYKSGLKAKDGRLYFGTLQGFISFDPKTFTENPFIPPVVMTGIKVFNREVEIGKASSPLKKSVTNTEKITLKHDENSIGFSFAALGFTAMDSWSYTYILEGFDKEWHTLDKNQAVTYSNLPPGQYVFKVKTTQESDQIATAATSLEVTITPPFYLTYVAFLLYFLLSIGLIYILITMYKNRVSARHKEKLFQLETEKEREIYHAKVEFFTNITHEIRTPLTLIKGPLEEIIKKKEAFSEDIQENLLIMDRNSTRLINLSNQLLDFRKTEQRNFSLNYIKTDMVTLLKDLHFRFKATAIQKKINFGFHVEEHKFYADVDREAFTKILSNLLSNAFKNAQKVIDINFKPLANQWMEITVYNDGKSIDPDQSEKIFEPFYQIHDTHNHTSKEGTGLGLPLARSLAELHRGKLILRQCPQHPGNSFVLSLPIKQEHSLALEDGTYLADIIENTSSLPTSTKSDTALENKASLLIAEDNKELLSFIANHLKYDFHIYKVENGQEALALLDEKPIDLIISDVMMPVINGYELCKEVKGKIEYSHIPVILLTAKQNLQSKIEGLEMGADVYIEKPFSIDYLTLQIKNLLHYRDQVRHSFANSPLVLAETIAHTQADELFLNKINLIILNQLSNELFGVSDLAEAVSMSQSSLLRKIKGISKLTPNEYIRLVRLKKAAEILNEGNHTITEVCSLVGFNSPSYFSKCFFKQFGELPKDYHKADPSHT</sequence>
<dbReference type="FunFam" id="2.130.10.10:FF:000891">
    <property type="entry name" value="Two-component system sensor histidine kinase/response regulator, hybrid (One-component system)"/>
    <property type="match status" value="1"/>
</dbReference>
<dbReference type="SMART" id="SM00388">
    <property type="entry name" value="HisKA"/>
    <property type="match status" value="1"/>
</dbReference>
<dbReference type="SUPFAM" id="SSF101898">
    <property type="entry name" value="NHL repeat"/>
    <property type="match status" value="1"/>
</dbReference>
<dbReference type="InterPro" id="IPR011006">
    <property type="entry name" value="CheY-like_superfamily"/>
</dbReference>
<dbReference type="SUPFAM" id="SSF52172">
    <property type="entry name" value="CheY-like"/>
    <property type="match status" value="1"/>
</dbReference>
<dbReference type="InterPro" id="IPR036097">
    <property type="entry name" value="HisK_dim/P_sf"/>
</dbReference>
<keyword evidence="3 6" id="KW-0597">Phosphoprotein</keyword>
<dbReference type="InterPro" id="IPR003661">
    <property type="entry name" value="HisK_dim/P_dom"/>
</dbReference>
<dbReference type="Pfam" id="PF00072">
    <property type="entry name" value="Response_reg"/>
    <property type="match status" value="1"/>
</dbReference>
<dbReference type="SMART" id="SM00342">
    <property type="entry name" value="HTH_ARAC"/>
    <property type="match status" value="1"/>
</dbReference>
<dbReference type="PANTHER" id="PTHR43547">
    <property type="entry name" value="TWO-COMPONENT HISTIDINE KINASE"/>
    <property type="match status" value="1"/>
</dbReference>
<keyword evidence="7" id="KW-0812">Transmembrane</keyword>
<evidence type="ECO:0000256" key="7">
    <source>
        <dbReference type="SAM" id="Phobius"/>
    </source>
</evidence>
<dbReference type="Pfam" id="PF07495">
    <property type="entry name" value="Y_Y_Y"/>
    <property type="match status" value="1"/>
</dbReference>
<evidence type="ECO:0000313" key="11">
    <source>
        <dbReference type="EMBL" id="KEO71928.1"/>
    </source>
</evidence>
<evidence type="ECO:0000256" key="4">
    <source>
        <dbReference type="ARBA" id="ARBA00023015"/>
    </source>
</evidence>
<dbReference type="SMART" id="SM00448">
    <property type="entry name" value="REC"/>
    <property type="match status" value="1"/>
</dbReference>
<dbReference type="Pfam" id="PF00512">
    <property type="entry name" value="HisKA"/>
    <property type="match status" value="1"/>
</dbReference>
<dbReference type="FunFam" id="2.60.40.10:FF:000791">
    <property type="entry name" value="Two-component system sensor histidine kinase/response regulator"/>
    <property type="match status" value="1"/>
</dbReference>
<dbReference type="Pfam" id="PF02518">
    <property type="entry name" value="HATPase_c"/>
    <property type="match status" value="1"/>
</dbReference>
<dbReference type="CDD" id="cd00075">
    <property type="entry name" value="HATPase"/>
    <property type="match status" value="1"/>
</dbReference>
<evidence type="ECO:0000256" key="5">
    <source>
        <dbReference type="ARBA" id="ARBA00023163"/>
    </source>
</evidence>
<dbReference type="SUPFAM" id="SSF63829">
    <property type="entry name" value="Calcium-dependent phosphotriesterase"/>
    <property type="match status" value="2"/>
</dbReference>
<dbReference type="EMBL" id="JMIH01000034">
    <property type="protein sequence ID" value="KEO71928.1"/>
    <property type="molecule type" value="Genomic_DNA"/>
</dbReference>
<dbReference type="PROSITE" id="PS50109">
    <property type="entry name" value="HIS_KIN"/>
    <property type="match status" value="1"/>
</dbReference>
<dbReference type="EC" id="2.7.13.3" evidence="2"/>
<feature type="domain" description="Response regulatory" evidence="10">
    <location>
        <begin position="1102"/>
        <end position="1217"/>
    </location>
</feature>
<dbReference type="Pfam" id="PF12833">
    <property type="entry name" value="HTH_18"/>
    <property type="match status" value="1"/>
</dbReference>
<evidence type="ECO:0000256" key="2">
    <source>
        <dbReference type="ARBA" id="ARBA00012438"/>
    </source>
</evidence>
<dbReference type="InterPro" id="IPR005467">
    <property type="entry name" value="His_kinase_dom"/>
</dbReference>
<dbReference type="eggNOG" id="COG0745">
    <property type="taxonomic scope" value="Bacteria"/>
</dbReference>
<dbReference type="InterPro" id="IPR003594">
    <property type="entry name" value="HATPase_dom"/>
</dbReference>
<dbReference type="GO" id="GO:0003700">
    <property type="term" value="F:DNA-binding transcription factor activity"/>
    <property type="evidence" value="ECO:0007669"/>
    <property type="project" value="InterPro"/>
</dbReference>
<dbReference type="InterPro" id="IPR011110">
    <property type="entry name" value="Reg_prop"/>
</dbReference>
<evidence type="ECO:0000256" key="6">
    <source>
        <dbReference type="PROSITE-ProRule" id="PRU00169"/>
    </source>
</evidence>
<keyword evidence="7" id="KW-1133">Transmembrane helix</keyword>
<dbReference type="GO" id="GO:0000155">
    <property type="term" value="F:phosphorelay sensor kinase activity"/>
    <property type="evidence" value="ECO:0007669"/>
    <property type="project" value="InterPro"/>
</dbReference>
<dbReference type="Gene3D" id="2.60.40.10">
    <property type="entry name" value="Immunoglobulins"/>
    <property type="match status" value="1"/>
</dbReference>
<dbReference type="Gene3D" id="3.30.565.10">
    <property type="entry name" value="Histidine kinase-like ATPase, C-terminal domain"/>
    <property type="match status" value="1"/>
</dbReference>
<reference evidence="11 12" key="1">
    <citation type="submission" date="2014-04" db="EMBL/GenBank/DDBJ databases">
        <title>Characterization and application of a salt tolerant electro-active bacterium.</title>
        <authorList>
            <person name="Yang L."/>
            <person name="Wei S."/>
            <person name="Tay Q.X.M."/>
        </authorList>
    </citation>
    <scope>NUCLEOTIDE SEQUENCE [LARGE SCALE GENOMIC DNA]</scope>
    <source>
        <strain evidence="11 12">LY1</strain>
    </source>
</reference>
<evidence type="ECO:0000256" key="3">
    <source>
        <dbReference type="ARBA" id="ARBA00022553"/>
    </source>
</evidence>
<dbReference type="PROSITE" id="PS01124">
    <property type="entry name" value="HTH_ARAC_FAMILY_2"/>
    <property type="match status" value="1"/>
</dbReference>
<evidence type="ECO:0000313" key="12">
    <source>
        <dbReference type="Proteomes" id="UP000027821"/>
    </source>
</evidence>
<dbReference type="Gene3D" id="2.130.10.10">
    <property type="entry name" value="YVTN repeat-like/Quinoprotein amine dehydrogenase"/>
    <property type="match status" value="2"/>
</dbReference>
<dbReference type="SUPFAM" id="SSF47384">
    <property type="entry name" value="Homodimeric domain of signal transducing histidine kinase"/>
    <property type="match status" value="1"/>
</dbReference>
<keyword evidence="12" id="KW-1185">Reference proteome</keyword>
<feature type="transmembrane region" description="Helical" evidence="7">
    <location>
        <begin position="789"/>
        <end position="810"/>
    </location>
</feature>
<protein>
    <recommendedName>
        <fullName evidence="2">histidine kinase</fullName>
        <ecNumber evidence="2">2.7.13.3</ecNumber>
    </recommendedName>
</protein>
<dbReference type="InterPro" id="IPR004358">
    <property type="entry name" value="Sig_transdc_His_kin-like_C"/>
</dbReference>
<dbReference type="GO" id="GO:0043565">
    <property type="term" value="F:sequence-specific DNA binding"/>
    <property type="evidence" value="ECO:0007669"/>
    <property type="project" value="InterPro"/>
</dbReference>
<name>A0A074KWD9_9BACT</name>
<dbReference type="Gene3D" id="3.40.50.2300">
    <property type="match status" value="1"/>
</dbReference>
<dbReference type="InterPro" id="IPR001789">
    <property type="entry name" value="Sig_transdc_resp-reg_receiver"/>
</dbReference>
<dbReference type="SUPFAM" id="SSF55874">
    <property type="entry name" value="ATPase domain of HSP90 chaperone/DNA topoisomerase II/histidine kinase"/>
    <property type="match status" value="1"/>
</dbReference>
<dbReference type="InterPro" id="IPR018060">
    <property type="entry name" value="HTH_AraC"/>
</dbReference>
<evidence type="ECO:0000259" key="10">
    <source>
        <dbReference type="PROSITE" id="PS50110"/>
    </source>
</evidence>
<evidence type="ECO:0000259" key="8">
    <source>
        <dbReference type="PROSITE" id="PS01124"/>
    </source>
</evidence>
<accession>A0A074KWD9</accession>
<feature type="domain" description="HTH araC/xylS-type" evidence="8">
    <location>
        <begin position="1249"/>
        <end position="1348"/>
    </location>
</feature>
<dbReference type="PROSITE" id="PS50110">
    <property type="entry name" value="RESPONSE_REGULATORY"/>
    <property type="match status" value="1"/>
</dbReference>
<keyword evidence="7" id="KW-0472">Membrane</keyword>
<organism evidence="11 12">
    <name type="scientific">Anditalea andensis</name>
    <dbReference type="NCBI Taxonomy" id="1048983"/>
    <lineage>
        <taxon>Bacteria</taxon>
        <taxon>Pseudomonadati</taxon>
        <taxon>Bacteroidota</taxon>
        <taxon>Cytophagia</taxon>
        <taxon>Cytophagales</taxon>
        <taxon>Cytophagaceae</taxon>
        <taxon>Anditalea</taxon>
    </lineage>
</organism>
<dbReference type="InterPro" id="IPR011123">
    <property type="entry name" value="Y_Y_Y"/>
</dbReference>
<dbReference type="CDD" id="cd00082">
    <property type="entry name" value="HisKA"/>
    <property type="match status" value="1"/>
</dbReference>
<comment type="catalytic activity">
    <reaction evidence="1">
        <text>ATP + protein L-histidine = ADP + protein N-phospho-L-histidine.</text>
        <dbReference type="EC" id="2.7.13.3"/>
    </reaction>
</comment>
<dbReference type="eggNOG" id="COG2205">
    <property type="taxonomic scope" value="Bacteria"/>
</dbReference>
<dbReference type="eggNOG" id="COG3292">
    <property type="taxonomic scope" value="Bacteria"/>
</dbReference>
<dbReference type="InterPro" id="IPR009057">
    <property type="entry name" value="Homeodomain-like_sf"/>
</dbReference>
<comment type="caution">
    <text evidence="11">The sequence shown here is derived from an EMBL/GenBank/DDBJ whole genome shotgun (WGS) entry which is preliminary data.</text>
</comment>
<dbReference type="STRING" id="1048983.EL17_20645"/>
<dbReference type="PANTHER" id="PTHR43547:SF2">
    <property type="entry name" value="HYBRID SIGNAL TRANSDUCTION HISTIDINE KINASE C"/>
    <property type="match status" value="1"/>
</dbReference>
<dbReference type="InterPro" id="IPR013783">
    <property type="entry name" value="Ig-like_fold"/>
</dbReference>
<gene>
    <name evidence="11" type="ORF">EL17_20645</name>
</gene>
<evidence type="ECO:0000259" key="9">
    <source>
        <dbReference type="PROSITE" id="PS50109"/>
    </source>
</evidence>
<dbReference type="FunFam" id="1.10.287.130:FF:000045">
    <property type="entry name" value="Two-component system sensor histidine kinase/response regulator"/>
    <property type="match status" value="1"/>
</dbReference>
<dbReference type="InterPro" id="IPR015943">
    <property type="entry name" value="WD40/YVTN_repeat-like_dom_sf"/>
</dbReference>
<dbReference type="InterPro" id="IPR036890">
    <property type="entry name" value="HATPase_C_sf"/>
</dbReference>
<dbReference type="Gene3D" id="1.10.287.130">
    <property type="match status" value="1"/>
</dbReference>
<dbReference type="SMART" id="SM00387">
    <property type="entry name" value="HATPase_c"/>
    <property type="match status" value="1"/>
</dbReference>
<keyword evidence="5" id="KW-0804">Transcription</keyword>
<dbReference type="Pfam" id="PF07494">
    <property type="entry name" value="Reg_prop"/>
    <property type="match status" value="6"/>
</dbReference>
<feature type="modified residue" description="4-aspartylphosphate" evidence="6">
    <location>
        <position position="1150"/>
    </location>
</feature>